<name>A0A9P6JD27_MORAP</name>
<dbReference type="Proteomes" id="UP000738359">
    <property type="component" value="Unassembled WGS sequence"/>
</dbReference>
<feature type="region of interest" description="Disordered" evidence="1">
    <location>
        <begin position="1"/>
        <end position="131"/>
    </location>
</feature>
<accession>A0A9P6JD27</accession>
<evidence type="ECO:0000313" key="3">
    <source>
        <dbReference type="Proteomes" id="UP000738359"/>
    </source>
</evidence>
<organism evidence="2 3">
    <name type="scientific">Mortierella alpina</name>
    <name type="common">Oleaginous fungus</name>
    <name type="synonym">Mortierella renispora</name>
    <dbReference type="NCBI Taxonomy" id="64518"/>
    <lineage>
        <taxon>Eukaryota</taxon>
        <taxon>Fungi</taxon>
        <taxon>Fungi incertae sedis</taxon>
        <taxon>Mucoromycota</taxon>
        <taxon>Mortierellomycotina</taxon>
        <taxon>Mortierellomycetes</taxon>
        <taxon>Mortierellales</taxon>
        <taxon>Mortierellaceae</taxon>
        <taxon>Mortierella</taxon>
    </lineage>
</organism>
<reference evidence="2" key="1">
    <citation type="journal article" date="2020" name="Fungal Divers.">
        <title>Resolving the Mortierellaceae phylogeny through synthesis of multi-gene phylogenetics and phylogenomics.</title>
        <authorList>
            <person name="Vandepol N."/>
            <person name="Liber J."/>
            <person name="Desiro A."/>
            <person name="Na H."/>
            <person name="Kennedy M."/>
            <person name="Barry K."/>
            <person name="Grigoriev I.V."/>
            <person name="Miller A.N."/>
            <person name="O'Donnell K."/>
            <person name="Stajich J.E."/>
            <person name="Bonito G."/>
        </authorList>
    </citation>
    <scope>NUCLEOTIDE SEQUENCE</scope>
    <source>
        <strain evidence="2">CK1249</strain>
    </source>
</reference>
<feature type="compositionally biased region" description="Low complexity" evidence="1">
    <location>
        <begin position="48"/>
        <end position="68"/>
    </location>
</feature>
<feature type="compositionally biased region" description="Basic and acidic residues" evidence="1">
    <location>
        <begin position="98"/>
        <end position="114"/>
    </location>
</feature>
<gene>
    <name evidence="2" type="ORF">BGZ70_010607</name>
</gene>
<dbReference type="AlphaFoldDB" id="A0A9P6JD27"/>
<comment type="caution">
    <text evidence="2">The sequence shown here is derived from an EMBL/GenBank/DDBJ whole genome shotgun (WGS) entry which is preliminary data.</text>
</comment>
<keyword evidence="3" id="KW-1185">Reference proteome</keyword>
<feature type="compositionally biased region" description="Polar residues" evidence="1">
    <location>
        <begin position="78"/>
        <end position="92"/>
    </location>
</feature>
<sequence>MDPEADLDPGTHATASTSDAGTRIHESPEVALERLAASYLAGGPQNKSSPSSGTSTPAAAASPSALATQGTRMAFPFSSFSLHLPPTSSLPGSPQEQPPHEREREREQDQEQGHDGIGGEGSTLAPKPLAVKPTYKKREVIVTPRADGIVRSSGVKVVNEKRMMIDHKMKMRSGGNIYDKTAELQWMAREQDRMTRKLKRLMPRSTKSPKPPAVPRVFPPKIIKPLPVWRPEPFRGVKAQTARPVPRSVNSGLIPPVNREAPIESLSKQREVHRERLAQLATRPMPLRDLRTLITAELEHEHTVLNELGTQLHKELLKLQLEEGVLINMFKQSSDGLLSNADLVRVRPYKDPSKRELKKMERARKRQAAQALAIHKRRMRALGVPLMDVDNLMELGVIMDLDQEPDFMRLDESYSSRPIATSQGFGESSNVGRPKASAPHALASLENIPNPAIERGQRRASHSRHIAATSSTTPMDVDMREPDYTPAGGHERQDEDAAYNSSDYEDEDEDEVEEEDEDEDDVQEVDGDDDDEDDDEEDDDDDDDDEDEEEDTDDDDDAQGGDQEDAARMALQQMLSMYGTG</sequence>
<feature type="region of interest" description="Disordered" evidence="1">
    <location>
        <begin position="445"/>
        <end position="568"/>
    </location>
</feature>
<protein>
    <submittedName>
        <fullName evidence="2">Uncharacterized protein</fullName>
    </submittedName>
</protein>
<feature type="compositionally biased region" description="Basic and acidic residues" evidence="1">
    <location>
        <begin position="477"/>
        <end position="495"/>
    </location>
</feature>
<feature type="compositionally biased region" description="Acidic residues" evidence="1">
    <location>
        <begin position="503"/>
        <end position="564"/>
    </location>
</feature>
<proteinExistence type="predicted"/>
<evidence type="ECO:0000313" key="2">
    <source>
        <dbReference type="EMBL" id="KAF9967148.1"/>
    </source>
</evidence>
<dbReference type="OrthoDB" id="2449556at2759"/>
<evidence type="ECO:0000256" key="1">
    <source>
        <dbReference type="SAM" id="MobiDB-lite"/>
    </source>
</evidence>
<feature type="compositionally biased region" description="Basic and acidic residues" evidence="1">
    <location>
        <begin position="22"/>
        <end position="32"/>
    </location>
</feature>
<dbReference type="EMBL" id="JAAAHY010000098">
    <property type="protein sequence ID" value="KAF9967148.1"/>
    <property type="molecule type" value="Genomic_DNA"/>
</dbReference>